<name>A0ABS9EMS7_9BACT</name>
<feature type="domain" description="AB hydrolase-1" evidence="3">
    <location>
        <begin position="50"/>
        <end position="265"/>
    </location>
</feature>
<dbReference type="Proteomes" id="UP001200430">
    <property type="component" value="Unassembled WGS sequence"/>
</dbReference>
<keyword evidence="1 4" id="KW-0378">Hydrolase</keyword>
<gene>
    <name evidence="4" type="ORF">L2W38_06655</name>
</gene>
<dbReference type="InterPro" id="IPR050261">
    <property type="entry name" value="FrsA_esterase"/>
</dbReference>
<dbReference type="SUPFAM" id="SSF53474">
    <property type="entry name" value="alpha/beta-Hydrolases"/>
    <property type="match status" value="1"/>
</dbReference>
<proteinExistence type="inferred from homology"/>
<sequence length="284" mass="32059">MNFNCICKDPDFSDPRYPADLLDLTIPSHGSDLYGIMYTPQGRGPHPTALILHGFPGSEQNVDLAQILRRGGFNSVVFHYRGSWGSEGDFSFQHVLEDTRATVEYLMDPINRERYMIDPAKFVLIGHSMGGFAALMTGAEMTEVDRIIAIATYNLGAVAKERQRENRDERYAKDTYEMFINCTRPLKGTSPETLLDEIKEKAQEWDLRELAHRLKGKKLLTIAGSRDDVSHLEIHHNPLMTALRKAGVTTAKDVVMTTSHSFHDKRIALAEAILKWLSSDIPIR</sequence>
<dbReference type="GO" id="GO:0016787">
    <property type="term" value="F:hydrolase activity"/>
    <property type="evidence" value="ECO:0007669"/>
    <property type="project" value="UniProtKB-KW"/>
</dbReference>
<evidence type="ECO:0000259" key="3">
    <source>
        <dbReference type="Pfam" id="PF12697"/>
    </source>
</evidence>
<accession>A0ABS9EMS7</accession>
<reference evidence="4 5" key="1">
    <citation type="submission" date="2022-01" db="EMBL/GenBank/DDBJ databases">
        <title>Dethiosulfovibrio faecalis sp. nov., a novel proteolytic, non-sulfur-reducing bacterium isolated from a marine aquaculture solid waste bioreactor.</title>
        <authorList>
            <person name="Grabowski S."/>
            <person name="Apolinario E."/>
            <person name="Schneider N."/>
            <person name="Marshall C.W."/>
            <person name="Sowers K.R."/>
        </authorList>
    </citation>
    <scope>NUCLEOTIDE SEQUENCE [LARGE SCALE GENOMIC DNA]</scope>
    <source>
        <strain evidence="4 5">DSM 12537</strain>
    </source>
</reference>
<evidence type="ECO:0000313" key="4">
    <source>
        <dbReference type="EMBL" id="MCF4142491.1"/>
    </source>
</evidence>
<comment type="caution">
    <text evidence="4">The sequence shown here is derived from an EMBL/GenBank/DDBJ whole genome shotgun (WGS) entry which is preliminary data.</text>
</comment>
<evidence type="ECO:0000313" key="5">
    <source>
        <dbReference type="Proteomes" id="UP001200430"/>
    </source>
</evidence>
<dbReference type="EMBL" id="JAKGUD010000005">
    <property type="protein sequence ID" value="MCF4142491.1"/>
    <property type="molecule type" value="Genomic_DNA"/>
</dbReference>
<protein>
    <submittedName>
        <fullName evidence="4">Alpha/beta fold hydrolase</fullName>
    </submittedName>
</protein>
<dbReference type="InterPro" id="IPR000073">
    <property type="entry name" value="AB_hydrolase_1"/>
</dbReference>
<dbReference type="Pfam" id="PF12697">
    <property type="entry name" value="Abhydrolase_6"/>
    <property type="match status" value="1"/>
</dbReference>
<dbReference type="Gene3D" id="3.40.50.1820">
    <property type="entry name" value="alpha/beta hydrolase"/>
    <property type="match status" value="1"/>
</dbReference>
<keyword evidence="5" id="KW-1185">Reference proteome</keyword>
<organism evidence="4 5">
    <name type="scientific">Dethiosulfovibrio marinus</name>
    <dbReference type="NCBI Taxonomy" id="133532"/>
    <lineage>
        <taxon>Bacteria</taxon>
        <taxon>Thermotogati</taxon>
        <taxon>Synergistota</taxon>
        <taxon>Synergistia</taxon>
        <taxon>Synergistales</taxon>
        <taxon>Dethiosulfovibrionaceae</taxon>
        <taxon>Dethiosulfovibrio</taxon>
    </lineage>
</organism>
<dbReference type="InterPro" id="IPR029058">
    <property type="entry name" value="AB_hydrolase_fold"/>
</dbReference>
<evidence type="ECO:0000256" key="1">
    <source>
        <dbReference type="ARBA" id="ARBA00022801"/>
    </source>
</evidence>
<dbReference type="PANTHER" id="PTHR22946">
    <property type="entry name" value="DIENELACTONE HYDROLASE DOMAIN-CONTAINING PROTEIN-RELATED"/>
    <property type="match status" value="1"/>
</dbReference>
<dbReference type="RefSeq" id="WP_236099215.1">
    <property type="nucleotide sequence ID" value="NZ_JAKGUD010000005.1"/>
</dbReference>
<evidence type="ECO:0000256" key="2">
    <source>
        <dbReference type="ARBA" id="ARBA00038115"/>
    </source>
</evidence>
<comment type="similarity">
    <text evidence="2">Belongs to the AB hydrolase superfamily. FUS2 hydrolase family.</text>
</comment>
<dbReference type="PANTHER" id="PTHR22946:SF9">
    <property type="entry name" value="POLYKETIDE TRANSFERASE AF380"/>
    <property type="match status" value="1"/>
</dbReference>